<organism evidence="2 3">
    <name type="scientific">Phocaeicola dorei</name>
    <dbReference type="NCBI Taxonomy" id="357276"/>
    <lineage>
        <taxon>Bacteria</taxon>
        <taxon>Pseudomonadati</taxon>
        <taxon>Bacteroidota</taxon>
        <taxon>Bacteroidia</taxon>
        <taxon>Bacteroidales</taxon>
        <taxon>Bacteroidaceae</taxon>
        <taxon>Phocaeicola</taxon>
    </lineage>
</organism>
<feature type="domain" description="Protein CR006 P-loop" evidence="1">
    <location>
        <begin position="10"/>
        <end position="391"/>
    </location>
</feature>
<dbReference type="InterPro" id="IPR027417">
    <property type="entry name" value="P-loop_NTPase"/>
</dbReference>
<dbReference type="Gene3D" id="3.40.50.300">
    <property type="entry name" value="P-loop containing nucleotide triphosphate hydrolases"/>
    <property type="match status" value="1"/>
</dbReference>
<dbReference type="RefSeq" id="WP_118429298.1">
    <property type="nucleotide sequence ID" value="NZ_QRZL01000022.1"/>
</dbReference>
<proteinExistence type="predicted"/>
<dbReference type="InterPro" id="IPR026866">
    <property type="entry name" value="CR006_AAA"/>
</dbReference>
<evidence type="ECO:0000313" key="2">
    <source>
        <dbReference type="EMBL" id="RGV72769.1"/>
    </source>
</evidence>
<protein>
    <recommendedName>
        <fullName evidence="1">Protein CR006 P-loop domain-containing protein</fullName>
    </recommendedName>
</protein>
<dbReference type="Proteomes" id="UP000283678">
    <property type="component" value="Unassembled WGS sequence"/>
</dbReference>
<sequence length="401" mass="45421">MIKKIEIKDIATFDHKGIEIDELKKVNVIYGSNGTGKSTVSKVLAQVHKFPQCHIDWKDGIPLDVLVYNKEFCEKNYSEQMPGVFTLGDAASDTLKEISDKKLKLEEIKKLGIGYGNEISKQEEALKLEANTFRDAAWSDLLKNYESYFSKSAIGAGTKDNFLSKLTQAYETKYDSSLSLEELKKQAALMFGTLPIRQEIINKILPENCLAIELNEIWQKTIVGKQDVDIAGLIMRLDSTDWVNQGVSYIEEGSDVCPFCQQHTITPEFKEKINSFFDDVYKHDIQQLDSLINEYSKSSSALMTEIGEIIRTQRGKDKSFFDISSLESTFEALKMAISSNYELMISKKKEPSRKVSLISITDLVDTINELIQNANTAITENNRLVDNFTAEFNLQMQQNSD</sequence>
<dbReference type="EMBL" id="QRZL01000022">
    <property type="protein sequence ID" value="RGV72769.1"/>
    <property type="molecule type" value="Genomic_DNA"/>
</dbReference>
<dbReference type="SUPFAM" id="SSF52540">
    <property type="entry name" value="P-loop containing nucleoside triphosphate hydrolases"/>
    <property type="match status" value="1"/>
</dbReference>
<name>A0A412YYN5_9BACT</name>
<gene>
    <name evidence="2" type="ORF">DWW04_17635</name>
</gene>
<reference evidence="2 3" key="1">
    <citation type="submission" date="2018-08" db="EMBL/GenBank/DDBJ databases">
        <title>A genome reference for cultivated species of the human gut microbiota.</title>
        <authorList>
            <person name="Zou Y."/>
            <person name="Xue W."/>
            <person name="Luo G."/>
        </authorList>
    </citation>
    <scope>NUCLEOTIDE SEQUENCE [LARGE SCALE GENOMIC DNA]</scope>
    <source>
        <strain evidence="2 3">AF14-1AC</strain>
    </source>
</reference>
<accession>A0A412YYN5</accession>
<evidence type="ECO:0000313" key="3">
    <source>
        <dbReference type="Proteomes" id="UP000283678"/>
    </source>
</evidence>
<comment type="caution">
    <text evidence="2">The sequence shown here is derived from an EMBL/GenBank/DDBJ whole genome shotgun (WGS) entry which is preliminary data.</text>
</comment>
<dbReference type="AlphaFoldDB" id="A0A412YYN5"/>
<evidence type="ECO:0000259" key="1">
    <source>
        <dbReference type="Pfam" id="PF13166"/>
    </source>
</evidence>
<dbReference type="Pfam" id="PF13166">
    <property type="entry name" value="AAA_13"/>
    <property type="match status" value="1"/>
</dbReference>